<evidence type="ECO:0000313" key="2">
    <source>
        <dbReference type="Proteomes" id="UP001422759"/>
    </source>
</evidence>
<keyword evidence="2" id="KW-1185">Reference proteome</keyword>
<accession>A0ABN3A7H1</accession>
<evidence type="ECO:0000313" key="1">
    <source>
        <dbReference type="EMBL" id="GAA2155033.1"/>
    </source>
</evidence>
<gene>
    <name evidence="1" type="ORF">GCM10009760_54600</name>
</gene>
<protein>
    <submittedName>
        <fullName evidence="1">Uncharacterized protein</fullName>
    </submittedName>
</protein>
<proteinExistence type="predicted"/>
<sequence>MAAPPPSSDAQHPCLPTAGQRRRLLLAGLRAQVARGRDFTGQALVDWQWIGDRDPYCQERMEDIFS</sequence>
<name>A0ABN3A7H1_9ACTN</name>
<reference evidence="1 2" key="1">
    <citation type="journal article" date="2019" name="Int. J. Syst. Evol. Microbiol.">
        <title>The Global Catalogue of Microorganisms (GCM) 10K type strain sequencing project: providing services to taxonomists for standard genome sequencing and annotation.</title>
        <authorList>
            <consortium name="The Broad Institute Genomics Platform"/>
            <consortium name="The Broad Institute Genome Sequencing Center for Infectious Disease"/>
            <person name="Wu L."/>
            <person name="Ma J."/>
        </authorList>
    </citation>
    <scope>NUCLEOTIDE SEQUENCE [LARGE SCALE GENOMIC DNA]</scope>
    <source>
        <strain evidence="1 2">JCM 14560</strain>
    </source>
</reference>
<dbReference type="Proteomes" id="UP001422759">
    <property type="component" value="Unassembled WGS sequence"/>
</dbReference>
<comment type="caution">
    <text evidence="1">The sequence shown here is derived from an EMBL/GenBank/DDBJ whole genome shotgun (WGS) entry which is preliminary data.</text>
</comment>
<dbReference type="EMBL" id="BAAANT010000044">
    <property type="protein sequence ID" value="GAA2155033.1"/>
    <property type="molecule type" value="Genomic_DNA"/>
</dbReference>
<organism evidence="1 2">
    <name type="scientific">Kitasatospora kazusensis</name>
    <dbReference type="NCBI Taxonomy" id="407974"/>
    <lineage>
        <taxon>Bacteria</taxon>
        <taxon>Bacillati</taxon>
        <taxon>Actinomycetota</taxon>
        <taxon>Actinomycetes</taxon>
        <taxon>Kitasatosporales</taxon>
        <taxon>Streptomycetaceae</taxon>
        <taxon>Kitasatospora</taxon>
    </lineage>
</organism>